<sequence length="164" mass="18938">MENISEKNKLAYPKDSLLGLTVYSPVVHLFVFLISFLLNIKFPIQIVKSEMLLPVGFLLLLLSPALIFWAQKSITKFRANEKDPSTARIFRFGPYRFSRNPTYLGLALLTLGFSLVMNSLLMLLGTIIAFHIVSIFIVKREEVLLYKKYGDDYIKYKDDVHTWL</sequence>
<gene>
    <name evidence="5" type="ORF">A2648_00410</name>
</gene>
<evidence type="ECO:0000313" key="5">
    <source>
        <dbReference type="EMBL" id="OGZ04251.1"/>
    </source>
</evidence>
<dbReference type="PANTHER" id="PTHR43847">
    <property type="entry name" value="BLL3993 PROTEIN"/>
    <property type="match status" value="1"/>
</dbReference>
<comment type="subcellular location">
    <subcellularLocation>
        <location evidence="1">Endomembrane system</location>
        <topology evidence="1">Multi-pass membrane protein</topology>
    </subcellularLocation>
</comment>
<dbReference type="GO" id="GO:0012505">
    <property type="term" value="C:endomembrane system"/>
    <property type="evidence" value="ECO:0007669"/>
    <property type="project" value="UniProtKB-SubCell"/>
</dbReference>
<evidence type="ECO:0000256" key="2">
    <source>
        <dbReference type="ARBA" id="ARBA00022692"/>
    </source>
</evidence>
<keyword evidence="2" id="KW-0812">Transmembrane</keyword>
<keyword evidence="4" id="KW-0472">Membrane</keyword>
<dbReference type="STRING" id="1798657.A2648_00410"/>
<comment type="caution">
    <text evidence="5">The sequence shown here is derived from an EMBL/GenBank/DDBJ whole genome shotgun (WGS) entry which is preliminary data.</text>
</comment>
<accession>A0A1G2CU94</accession>
<dbReference type="Pfam" id="PF04191">
    <property type="entry name" value="PEMT"/>
    <property type="match status" value="1"/>
</dbReference>
<evidence type="ECO:0000256" key="4">
    <source>
        <dbReference type="ARBA" id="ARBA00023136"/>
    </source>
</evidence>
<evidence type="ECO:0008006" key="7">
    <source>
        <dbReference type="Google" id="ProtNLM"/>
    </source>
</evidence>
<dbReference type="Proteomes" id="UP000178841">
    <property type="component" value="Unassembled WGS sequence"/>
</dbReference>
<reference evidence="5 6" key="1">
    <citation type="journal article" date="2016" name="Nat. Commun.">
        <title>Thousands of microbial genomes shed light on interconnected biogeochemical processes in an aquifer system.</title>
        <authorList>
            <person name="Anantharaman K."/>
            <person name="Brown C.T."/>
            <person name="Hug L.A."/>
            <person name="Sharon I."/>
            <person name="Castelle C.J."/>
            <person name="Probst A.J."/>
            <person name="Thomas B.C."/>
            <person name="Singh A."/>
            <person name="Wilkins M.J."/>
            <person name="Karaoz U."/>
            <person name="Brodie E.L."/>
            <person name="Williams K.H."/>
            <person name="Hubbard S.S."/>
            <person name="Banfield J.F."/>
        </authorList>
    </citation>
    <scope>NUCLEOTIDE SEQUENCE [LARGE SCALE GENOMIC DNA]</scope>
</reference>
<dbReference type="Gene3D" id="1.20.120.1630">
    <property type="match status" value="1"/>
</dbReference>
<evidence type="ECO:0000313" key="6">
    <source>
        <dbReference type="Proteomes" id="UP000178841"/>
    </source>
</evidence>
<proteinExistence type="predicted"/>
<dbReference type="InterPro" id="IPR052527">
    <property type="entry name" value="Metal_cation-efflux_comp"/>
</dbReference>
<evidence type="ECO:0000256" key="1">
    <source>
        <dbReference type="ARBA" id="ARBA00004127"/>
    </source>
</evidence>
<dbReference type="PANTHER" id="PTHR43847:SF1">
    <property type="entry name" value="BLL3993 PROTEIN"/>
    <property type="match status" value="1"/>
</dbReference>
<name>A0A1G2CU94_9BACT</name>
<keyword evidence="3" id="KW-1133">Transmembrane helix</keyword>
<protein>
    <recommendedName>
        <fullName evidence="7">Steroid 5-alpha reductase C-terminal domain-containing protein</fullName>
    </recommendedName>
</protein>
<organism evidence="5 6">
    <name type="scientific">Candidatus Lloydbacteria bacterium RIFCSPHIGHO2_01_FULL_41_20</name>
    <dbReference type="NCBI Taxonomy" id="1798657"/>
    <lineage>
        <taxon>Bacteria</taxon>
        <taxon>Candidatus Lloydiibacteriota</taxon>
    </lineage>
</organism>
<dbReference type="AlphaFoldDB" id="A0A1G2CU94"/>
<dbReference type="EMBL" id="MHLH01000009">
    <property type="protein sequence ID" value="OGZ04251.1"/>
    <property type="molecule type" value="Genomic_DNA"/>
</dbReference>
<dbReference type="InterPro" id="IPR007318">
    <property type="entry name" value="Phopholipid_MeTrfase"/>
</dbReference>
<evidence type="ECO:0000256" key="3">
    <source>
        <dbReference type="ARBA" id="ARBA00022989"/>
    </source>
</evidence>